<comment type="caution">
    <text evidence="1">The sequence shown here is derived from an EMBL/GenBank/DDBJ whole genome shotgun (WGS) entry which is preliminary data.</text>
</comment>
<dbReference type="RefSeq" id="WP_171579903.1">
    <property type="nucleotide sequence ID" value="NZ_JAAVLX010000004.1"/>
</dbReference>
<dbReference type="AlphaFoldDB" id="A0A7Y4GS12"/>
<gene>
    <name evidence="1" type="ORF">HCN58_13775</name>
</gene>
<sequence>MLLRRSSTPFDNAPSWIIISEYNVDEWPNAGLSPLPGRPGVFSYGLIPPGLFAQIKAKFLELARQNKGRAVRR</sequence>
<organism evidence="1 2">
    <name type="scientific">Bradyrhizobium australiense</name>
    <dbReference type="NCBI Taxonomy" id="2721161"/>
    <lineage>
        <taxon>Bacteria</taxon>
        <taxon>Pseudomonadati</taxon>
        <taxon>Pseudomonadota</taxon>
        <taxon>Alphaproteobacteria</taxon>
        <taxon>Hyphomicrobiales</taxon>
        <taxon>Nitrobacteraceae</taxon>
        <taxon>Bradyrhizobium</taxon>
    </lineage>
</organism>
<dbReference type="EMBL" id="JAAVLX010000004">
    <property type="protein sequence ID" value="NOJ40654.1"/>
    <property type="molecule type" value="Genomic_DNA"/>
</dbReference>
<name>A0A7Y4GS12_9BRAD</name>
<proteinExistence type="predicted"/>
<keyword evidence="2" id="KW-1185">Reference proteome</keyword>
<evidence type="ECO:0000313" key="2">
    <source>
        <dbReference type="Proteomes" id="UP000544122"/>
    </source>
</evidence>
<dbReference type="Proteomes" id="UP000544122">
    <property type="component" value="Unassembled WGS sequence"/>
</dbReference>
<accession>A0A7Y4GS12</accession>
<reference evidence="1 2" key="1">
    <citation type="submission" date="2020-03" db="EMBL/GenBank/DDBJ databases">
        <title>Bradyrhizobium diversity isolated from nodules of Indigofera sp.</title>
        <authorList>
            <person name="Klepa M."/>
            <person name="Helene L."/>
            <person name="Hungria M."/>
        </authorList>
    </citation>
    <scope>NUCLEOTIDE SEQUENCE [LARGE SCALE GENOMIC DNA]</scope>
    <source>
        <strain evidence="1 2">WSM 1791</strain>
    </source>
</reference>
<protein>
    <submittedName>
        <fullName evidence="1">Uncharacterized protein</fullName>
    </submittedName>
</protein>
<evidence type="ECO:0000313" key="1">
    <source>
        <dbReference type="EMBL" id="NOJ40654.1"/>
    </source>
</evidence>